<proteinExistence type="predicted"/>
<dbReference type="AlphaFoldDB" id="A0A0R1MC40"/>
<accession>A0A0R1MC40</accession>
<dbReference type="PATRIC" id="fig|1423731.3.peg.1094"/>
<comment type="caution">
    <text evidence="1">The sequence shown here is derived from an EMBL/GenBank/DDBJ whole genome shotgun (WGS) entry which is preliminary data.</text>
</comment>
<protein>
    <submittedName>
        <fullName evidence="1">Uncharacterized protein</fullName>
    </submittedName>
</protein>
<evidence type="ECO:0000313" key="1">
    <source>
        <dbReference type="EMBL" id="KRL01851.1"/>
    </source>
</evidence>
<dbReference type="EMBL" id="AZEF01000020">
    <property type="protein sequence ID" value="KRL01851.1"/>
    <property type="molecule type" value="Genomic_DNA"/>
</dbReference>
<sequence length="260" mass="30264">MRDNIVYVYLERVSHLTLSYGISVKNFMAGVEMLPTNLLSLGPVDPNQEIDIYSGFNMYIGIDDVRSYLTDKQNKNQEWIDFDNAYDIEALTPTEVSELLYLGHAYTHLKSPFYYKLQNNYVYLTLPNGAKKVYYRNLPQFYKVLAKCLTGHLAEVYREKKSFLRLRYKFIDFPTELAKQMFSLMINGVVFDFGGAKIKGQEAKVPILIAPDSVYQLKWHEPTMLVEKSKVVGNLKYHLNTRMWELEVLSPQAFEDTLDF</sequence>
<dbReference type="Proteomes" id="UP000051621">
    <property type="component" value="Unassembled WGS sequence"/>
</dbReference>
<reference evidence="1 2" key="1">
    <citation type="journal article" date="2015" name="Genome Announc.">
        <title>Expanding the biotechnology potential of lactobacilli through comparative genomics of 213 strains and associated genera.</title>
        <authorList>
            <person name="Sun Z."/>
            <person name="Harris H.M."/>
            <person name="McCann A."/>
            <person name="Guo C."/>
            <person name="Argimon S."/>
            <person name="Zhang W."/>
            <person name="Yang X."/>
            <person name="Jeffery I.B."/>
            <person name="Cooney J.C."/>
            <person name="Kagawa T.F."/>
            <person name="Liu W."/>
            <person name="Song Y."/>
            <person name="Salvetti E."/>
            <person name="Wrobel A."/>
            <person name="Rasinkangas P."/>
            <person name="Parkhill J."/>
            <person name="Rea M.C."/>
            <person name="O'Sullivan O."/>
            <person name="Ritari J."/>
            <person name="Douillard F.P."/>
            <person name="Paul Ross R."/>
            <person name="Yang R."/>
            <person name="Briner A.E."/>
            <person name="Felis G.E."/>
            <person name="de Vos W.M."/>
            <person name="Barrangou R."/>
            <person name="Klaenhammer T.R."/>
            <person name="Caufield P.W."/>
            <person name="Cui Y."/>
            <person name="Zhang H."/>
            <person name="O'Toole P.W."/>
        </authorList>
    </citation>
    <scope>NUCLEOTIDE SEQUENCE [LARGE SCALE GENOMIC DNA]</scope>
    <source>
        <strain evidence="1 2">DSM 19910</strain>
    </source>
</reference>
<keyword evidence="2" id="KW-1185">Reference proteome</keyword>
<evidence type="ECO:0000313" key="2">
    <source>
        <dbReference type="Proteomes" id="UP000051621"/>
    </source>
</evidence>
<dbReference type="STRING" id="1423731.FC81_GL001064"/>
<name>A0A0R1MC40_9LACO</name>
<gene>
    <name evidence="1" type="ORF">FC81_GL001064</name>
</gene>
<dbReference type="RefSeq" id="WP_057743611.1">
    <property type="nucleotide sequence ID" value="NZ_AZEF01000020.1"/>
</dbReference>
<organism evidence="1 2">
    <name type="scientific">Liquorilactobacillus capillatus DSM 19910</name>
    <dbReference type="NCBI Taxonomy" id="1423731"/>
    <lineage>
        <taxon>Bacteria</taxon>
        <taxon>Bacillati</taxon>
        <taxon>Bacillota</taxon>
        <taxon>Bacilli</taxon>
        <taxon>Lactobacillales</taxon>
        <taxon>Lactobacillaceae</taxon>
        <taxon>Liquorilactobacillus</taxon>
    </lineage>
</organism>
<dbReference type="OrthoDB" id="8704087at2"/>